<evidence type="ECO:0000313" key="2">
    <source>
        <dbReference type="EMBL" id="OXA49782.1"/>
    </source>
</evidence>
<name>A0A226DWC7_FOLCA</name>
<feature type="transmembrane region" description="Helical" evidence="1">
    <location>
        <begin position="112"/>
        <end position="133"/>
    </location>
</feature>
<dbReference type="AlphaFoldDB" id="A0A226DWC7"/>
<accession>A0A226DWC7</accession>
<sequence>MYYFLASLPSHGGFIGKILRGIVIILQGYHWMIGTYTFFIISTEFVLISANILISLYTLKKLDANRYNAVRILVSSYNQIFSYVFTSVLGCSSAVYVTATSAMISFYGKIPFAIYLTYPLTNVFITVCWGLFLNVGSKVHVSSGEYIKMYNSVQRTNRFERRNVAMVQRSLKRVGIICGSIGVISKMSALQLYDVWMDQTVSVLLESE</sequence>
<dbReference type="EMBL" id="LNIX01000010">
    <property type="protein sequence ID" value="OXA49782.1"/>
    <property type="molecule type" value="Genomic_DNA"/>
</dbReference>
<organism evidence="2 3">
    <name type="scientific">Folsomia candida</name>
    <name type="common">Springtail</name>
    <dbReference type="NCBI Taxonomy" id="158441"/>
    <lineage>
        <taxon>Eukaryota</taxon>
        <taxon>Metazoa</taxon>
        <taxon>Ecdysozoa</taxon>
        <taxon>Arthropoda</taxon>
        <taxon>Hexapoda</taxon>
        <taxon>Collembola</taxon>
        <taxon>Entomobryomorpha</taxon>
        <taxon>Isotomoidea</taxon>
        <taxon>Isotomidae</taxon>
        <taxon>Proisotominae</taxon>
        <taxon>Folsomia</taxon>
    </lineage>
</organism>
<evidence type="ECO:0000256" key="1">
    <source>
        <dbReference type="SAM" id="Phobius"/>
    </source>
</evidence>
<dbReference type="Proteomes" id="UP000198287">
    <property type="component" value="Unassembled WGS sequence"/>
</dbReference>
<evidence type="ECO:0000313" key="3">
    <source>
        <dbReference type="Proteomes" id="UP000198287"/>
    </source>
</evidence>
<feature type="transmembrane region" description="Helical" evidence="1">
    <location>
        <begin position="38"/>
        <end position="59"/>
    </location>
</feature>
<gene>
    <name evidence="2" type="ORF">Fcan01_15680</name>
</gene>
<reference evidence="2 3" key="1">
    <citation type="submission" date="2015-12" db="EMBL/GenBank/DDBJ databases">
        <title>The genome of Folsomia candida.</title>
        <authorList>
            <person name="Faddeeva A."/>
            <person name="Derks M.F."/>
            <person name="Anvar Y."/>
            <person name="Smit S."/>
            <person name="Van Straalen N."/>
            <person name="Roelofs D."/>
        </authorList>
    </citation>
    <scope>NUCLEOTIDE SEQUENCE [LARGE SCALE GENOMIC DNA]</scope>
    <source>
        <strain evidence="2 3">VU population</strain>
        <tissue evidence="2">Whole body</tissue>
    </source>
</reference>
<proteinExistence type="predicted"/>
<feature type="transmembrane region" description="Helical" evidence="1">
    <location>
        <begin position="80"/>
        <end position="106"/>
    </location>
</feature>
<comment type="caution">
    <text evidence="2">The sequence shown here is derived from an EMBL/GenBank/DDBJ whole genome shotgun (WGS) entry which is preliminary data.</text>
</comment>
<keyword evidence="1" id="KW-0472">Membrane</keyword>
<keyword evidence="3" id="KW-1185">Reference proteome</keyword>
<protein>
    <submittedName>
        <fullName evidence="2">Uncharacterized protein</fullName>
    </submittedName>
</protein>
<keyword evidence="1" id="KW-0812">Transmembrane</keyword>
<keyword evidence="1" id="KW-1133">Transmembrane helix</keyword>